<feature type="binding site" evidence="11">
    <location>
        <position position="225"/>
    </location>
    <ligand>
        <name>FMN</name>
        <dbReference type="ChEBI" id="CHEBI:58210"/>
    </ligand>
</feature>
<feature type="binding site" evidence="11">
    <location>
        <position position="180"/>
    </location>
    <ligand>
        <name>FMN</name>
        <dbReference type="ChEBI" id="CHEBI:58210"/>
    </ligand>
</feature>
<evidence type="ECO:0000256" key="11">
    <source>
        <dbReference type="HAMAP-Rule" id="MF_00225"/>
    </source>
</evidence>
<proteinExistence type="inferred from homology"/>
<dbReference type="HAMAP" id="MF_00225">
    <property type="entry name" value="DHO_dh_type2"/>
    <property type="match status" value="1"/>
</dbReference>
<evidence type="ECO:0000313" key="13">
    <source>
        <dbReference type="EMBL" id="HCE18561.1"/>
    </source>
</evidence>
<feature type="binding site" evidence="11">
    <location>
        <position position="275"/>
    </location>
    <ligand>
        <name>FMN</name>
        <dbReference type="ChEBI" id="CHEBI:58210"/>
    </ligand>
</feature>
<dbReference type="PROSITE" id="PS00912">
    <property type="entry name" value="DHODEHASE_2"/>
    <property type="match status" value="1"/>
</dbReference>
<dbReference type="InterPro" id="IPR005719">
    <property type="entry name" value="Dihydroorotate_DH_2"/>
</dbReference>
<dbReference type="RefSeq" id="WP_062194788.1">
    <property type="nucleotide sequence ID" value="NZ_DF967965.1"/>
</dbReference>
<dbReference type="UniPathway" id="UPA00070">
    <property type="reaction ID" value="UER00946"/>
</dbReference>
<feature type="binding site" evidence="11">
    <location>
        <begin position="325"/>
        <end position="326"/>
    </location>
    <ligand>
        <name>FMN</name>
        <dbReference type="ChEBI" id="CHEBI:58210"/>
    </ligand>
</feature>
<organism evidence="13 14">
    <name type="scientific">Anaerolinea thermolimosa</name>
    <dbReference type="NCBI Taxonomy" id="229919"/>
    <lineage>
        <taxon>Bacteria</taxon>
        <taxon>Bacillati</taxon>
        <taxon>Chloroflexota</taxon>
        <taxon>Anaerolineae</taxon>
        <taxon>Anaerolineales</taxon>
        <taxon>Anaerolineaceae</taxon>
        <taxon>Anaerolinea</taxon>
    </lineage>
</organism>
<comment type="caution">
    <text evidence="13">The sequence shown here is derived from an EMBL/GenBank/DDBJ whole genome shotgun (WGS) entry which is preliminary data.</text>
</comment>
<dbReference type="NCBIfam" id="NF003652">
    <property type="entry name" value="PRK05286.2-5"/>
    <property type="match status" value="1"/>
</dbReference>
<dbReference type="InterPro" id="IPR050074">
    <property type="entry name" value="DHO_dehydrogenase"/>
</dbReference>
<keyword evidence="11" id="KW-1003">Cell membrane</keyword>
<dbReference type="PROSITE" id="PS00911">
    <property type="entry name" value="DHODEHASE_1"/>
    <property type="match status" value="1"/>
</dbReference>
<protein>
    <recommendedName>
        <fullName evidence="11">Dihydroorotate dehydrogenase (quinone)</fullName>
        <ecNumber evidence="11">1.3.5.2</ecNumber>
    </recommendedName>
    <alternativeName>
        <fullName evidence="11">DHOdehase</fullName>
        <shortName evidence="11">DHOD</shortName>
        <shortName evidence="11">DHODase</shortName>
    </alternativeName>
    <alternativeName>
        <fullName evidence="11">Dihydroorotate oxidase</fullName>
    </alternativeName>
</protein>
<feature type="domain" description="Dihydroorotate dehydrogenase catalytic" evidence="12">
    <location>
        <begin position="52"/>
        <end position="339"/>
    </location>
</feature>
<evidence type="ECO:0000259" key="12">
    <source>
        <dbReference type="Pfam" id="PF01180"/>
    </source>
</evidence>
<dbReference type="GO" id="GO:0106430">
    <property type="term" value="F:dihydroorotate dehydrogenase (quinone) activity"/>
    <property type="evidence" value="ECO:0007669"/>
    <property type="project" value="UniProtKB-EC"/>
</dbReference>
<feature type="binding site" evidence="11">
    <location>
        <position position="185"/>
    </location>
    <ligand>
        <name>substrate</name>
    </ligand>
</feature>
<keyword evidence="7 11" id="KW-0665">Pyrimidine biosynthesis</keyword>
<dbReference type="PANTHER" id="PTHR48109">
    <property type="entry name" value="DIHYDROOROTATE DEHYDROGENASE (QUINONE), MITOCHONDRIAL-RELATED"/>
    <property type="match status" value="1"/>
</dbReference>
<comment type="catalytic activity">
    <reaction evidence="10 11">
        <text>(S)-dihydroorotate + a quinone = orotate + a quinol</text>
        <dbReference type="Rhea" id="RHEA:30187"/>
        <dbReference type="ChEBI" id="CHEBI:24646"/>
        <dbReference type="ChEBI" id="CHEBI:30839"/>
        <dbReference type="ChEBI" id="CHEBI:30864"/>
        <dbReference type="ChEBI" id="CHEBI:132124"/>
        <dbReference type="EC" id="1.3.5.2"/>
    </reaction>
</comment>
<comment type="pathway">
    <text evidence="3 11">Pyrimidine metabolism; UMP biosynthesis via de novo pathway; orotate from (S)-dihydroorotate (quinone route): step 1/1.</text>
</comment>
<feature type="binding site" evidence="11">
    <location>
        <position position="93"/>
    </location>
    <ligand>
        <name>FMN</name>
        <dbReference type="ChEBI" id="CHEBI:58210"/>
    </ligand>
</feature>
<dbReference type="GO" id="GO:0006207">
    <property type="term" value="P:'de novo' pyrimidine nucleobase biosynthetic process"/>
    <property type="evidence" value="ECO:0007669"/>
    <property type="project" value="UniProtKB-UniRule"/>
</dbReference>
<dbReference type="InterPro" id="IPR005720">
    <property type="entry name" value="Dihydroorotate_DH_cat"/>
</dbReference>
<dbReference type="SUPFAM" id="SSF51395">
    <property type="entry name" value="FMN-linked oxidoreductases"/>
    <property type="match status" value="1"/>
</dbReference>
<feature type="binding site" evidence="11">
    <location>
        <begin position="118"/>
        <end position="122"/>
    </location>
    <ligand>
        <name>substrate</name>
    </ligand>
</feature>
<dbReference type="Pfam" id="PF01180">
    <property type="entry name" value="DHO_dh"/>
    <property type="match status" value="1"/>
</dbReference>
<dbReference type="Gene3D" id="3.20.20.70">
    <property type="entry name" value="Aldolase class I"/>
    <property type="match status" value="1"/>
</dbReference>
<feature type="binding site" evidence="11">
    <location>
        <position position="253"/>
    </location>
    <ligand>
        <name>FMN</name>
        <dbReference type="ChEBI" id="CHEBI:58210"/>
    </ligand>
</feature>
<dbReference type="EMBL" id="DPBP01000047">
    <property type="protein sequence ID" value="HCE18561.1"/>
    <property type="molecule type" value="Genomic_DNA"/>
</dbReference>
<name>A0A3D1JIZ7_9CHLR</name>
<evidence type="ECO:0000256" key="7">
    <source>
        <dbReference type="ARBA" id="ARBA00022975"/>
    </source>
</evidence>
<evidence type="ECO:0000256" key="4">
    <source>
        <dbReference type="ARBA" id="ARBA00005359"/>
    </source>
</evidence>
<evidence type="ECO:0000256" key="9">
    <source>
        <dbReference type="ARBA" id="ARBA00023136"/>
    </source>
</evidence>
<evidence type="ECO:0000256" key="8">
    <source>
        <dbReference type="ARBA" id="ARBA00023002"/>
    </source>
</evidence>
<feature type="binding site" evidence="11">
    <location>
        <position position="73"/>
    </location>
    <ligand>
        <name>substrate</name>
    </ligand>
</feature>
<dbReference type="EC" id="1.3.5.2" evidence="11"/>
<keyword evidence="8 11" id="KW-0560">Oxidoreductase</keyword>
<comment type="function">
    <text evidence="1 11">Catalyzes the conversion of dihydroorotate to orotate with quinone as electron acceptor.</text>
</comment>
<feature type="binding site" evidence="11">
    <location>
        <position position="304"/>
    </location>
    <ligand>
        <name>FMN</name>
        <dbReference type="ChEBI" id="CHEBI:58210"/>
    </ligand>
</feature>
<dbReference type="InterPro" id="IPR013785">
    <property type="entry name" value="Aldolase_TIM"/>
</dbReference>
<dbReference type="InterPro" id="IPR012135">
    <property type="entry name" value="Dihydroorotate_DH_1_2"/>
</dbReference>
<gene>
    <name evidence="11" type="primary">pyrD</name>
    <name evidence="13" type="ORF">DEQ80_11950</name>
</gene>
<keyword evidence="6 11" id="KW-0288">FMN</keyword>
<comment type="cofactor">
    <cofactor evidence="11">
        <name>FMN</name>
        <dbReference type="ChEBI" id="CHEBI:58210"/>
    </cofactor>
    <text evidence="11">Binds 1 FMN per subunit.</text>
</comment>
<evidence type="ECO:0000256" key="1">
    <source>
        <dbReference type="ARBA" id="ARBA00003125"/>
    </source>
</evidence>
<evidence type="ECO:0000256" key="6">
    <source>
        <dbReference type="ARBA" id="ARBA00022643"/>
    </source>
</evidence>
<dbReference type="PANTHER" id="PTHR48109:SF4">
    <property type="entry name" value="DIHYDROOROTATE DEHYDROGENASE (QUINONE), MITOCHONDRIAL"/>
    <property type="match status" value="1"/>
</dbReference>
<evidence type="ECO:0000256" key="2">
    <source>
        <dbReference type="ARBA" id="ARBA00004370"/>
    </source>
</evidence>
<dbReference type="Proteomes" id="UP000264141">
    <property type="component" value="Unassembled WGS sequence"/>
</dbReference>
<dbReference type="AlphaFoldDB" id="A0A3D1JIZ7"/>
<dbReference type="PIRSF" id="PIRSF000164">
    <property type="entry name" value="DHO_oxidase"/>
    <property type="match status" value="1"/>
</dbReference>
<comment type="subcellular location">
    <subcellularLocation>
        <location evidence="11">Cell membrane</location>
        <topology evidence="11">Peripheral membrane protein</topology>
    </subcellularLocation>
    <subcellularLocation>
        <location evidence="2">Membrane</location>
    </subcellularLocation>
</comment>
<accession>A0A3D1JIZ7</accession>
<keyword evidence="9 11" id="KW-0472">Membrane</keyword>
<comment type="similarity">
    <text evidence="4 11">Belongs to the dihydroorotate dehydrogenase family. Type 2 subfamily.</text>
</comment>
<dbReference type="NCBIfam" id="TIGR01036">
    <property type="entry name" value="pyrD_sub2"/>
    <property type="match status" value="1"/>
</dbReference>
<sequence length="350" mass="37779">MSELYRVMRPWIFRLQPEQAHALTIALLRLGGGNPVGRWLLNAWFSSGRDDLQVHALGLTFRNPLGMAAGYDKDGLGWRGLACLGFGHIELGTVTLRPQPGNPPPRVFRLVEDEAVINRMGFPSRGAEFLARRLRPGRNDGLVLGVNIGKNKTTPLEEAVGEYLALFERFAPLADYLAVNISSPNTPNLRVLQGRDWLEGLLTPLAAKRESLAQLSGRRVPLLVKLAPDLSESELEEALEALMRCGMDGVILTNTTINREGLRSALAGETGGLSGTPLAAKSLAMVERAVRLVGDRLVVVASGGVMTPADAQARLDAGATLVQLYTGLIYAGPALVRDTLRVLRPGNGKE</sequence>
<evidence type="ECO:0000256" key="3">
    <source>
        <dbReference type="ARBA" id="ARBA00005161"/>
    </source>
</evidence>
<evidence type="ECO:0000313" key="14">
    <source>
        <dbReference type="Proteomes" id="UP000264141"/>
    </source>
</evidence>
<reference evidence="13 14" key="1">
    <citation type="journal article" date="2018" name="Nat. Biotechnol.">
        <title>A standardized bacterial taxonomy based on genome phylogeny substantially revises the tree of life.</title>
        <authorList>
            <person name="Parks D.H."/>
            <person name="Chuvochina M."/>
            <person name="Waite D.W."/>
            <person name="Rinke C."/>
            <person name="Skarshewski A."/>
            <person name="Chaumeil P.A."/>
            <person name="Hugenholtz P."/>
        </authorList>
    </citation>
    <scope>NUCLEOTIDE SEQUENCE [LARGE SCALE GENOMIC DNA]</scope>
    <source>
        <strain evidence="13">UBA8781</strain>
    </source>
</reference>
<dbReference type="GO" id="GO:0044205">
    <property type="term" value="P:'de novo' UMP biosynthetic process"/>
    <property type="evidence" value="ECO:0007669"/>
    <property type="project" value="UniProtKB-UniRule"/>
</dbReference>
<comment type="subunit">
    <text evidence="11">Monomer.</text>
</comment>
<feature type="binding site" evidence="11">
    <location>
        <position position="180"/>
    </location>
    <ligand>
        <name>substrate</name>
    </ligand>
</feature>
<feature type="active site" description="Nucleophile" evidence="11">
    <location>
        <position position="183"/>
    </location>
</feature>
<feature type="binding site" evidence="11">
    <location>
        <begin position="69"/>
        <end position="73"/>
    </location>
    <ligand>
        <name>FMN</name>
        <dbReference type="ChEBI" id="CHEBI:58210"/>
    </ligand>
</feature>
<dbReference type="CDD" id="cd04738">
    <property type="entry name" value="DHOD_2_like"/>
    <property type="match status" value="1"/>
</dbReference>
<evidence type="ECO:0000256" key="10">
    <source>
        <dbReference type="ARBA" id="ARBA00048639"/>
    </source>
</evidence>
<keyword evidence="5 11" id="KW-0285">Flavoprotein</keyword>
<evidence type="ECO:0000256" key="5">
    <source>
        <dbReference type="ARBA" id="ARBA00022630"/>
    </source>
</evidence>
<dbReference type="InterPro" id="IPR001295">
    <property type="entry name" value="Dihydroorotate_DH_CS"/>
</dbReference>
<dbReference type="STRING" id="229919.GCA_001050195_02678"/>
<dbReference type="GO" id="GO:0005886">
    <property type="term" value="C:plasma membrane"/>
    <property type="evidence" value="ECO:0007669"/>
    <property type="project" value="UniProtKB-SubCell"/>
</dbReference>
<dbReference type="GO" id="GO:0005737">
    <property type="term" value="C:cytoplasm"/>
    <property type="evidence" value="ECO:0007669"/>
    <property type="project" value="InterPro"/>
</dbReference>
<dbReference type="OrthoDB" id="9802377at2"/>
<feature type="binding site" evidence="11">
    <location>
        <position position="147"/>
    </location>
    <ligand>
        <name>FMN</name>
        <dbReference type="ChEBI" id="CHEBI:58210"/>
    </ligand>
</feature>
<feature type="binding site" evidence="11">
    <location>
        <begin position="254"/>
        <end position="255"/>
    </location>
    <ligand>
        <name>substrate</name>
    </ligand>
</feature>